<gene>
    <name evidence="2" type="ORF">QF206_09945</name>
</gene>
<evidence type="ECO:0000313" key="3">
    <source>
        <dbReference type="Proteomes" id="UP001321506"/>
    </source>
</evidence>
<keyword evidence="3" id="KW-1185">Reference proteome</keyword>
<evidence type="ECO:0000313" key="2">
    <source>
        <dbReference type="EMBL" id="MDI2099281.1"/>
    </source>
</evidence>
<dbReference type="Gene3D" id="3.40.190.10">
    <property type="entry name" value="Periplasmic binding protein-like II"/>
    <property type="match status" value="2"/>
</dbReference>
<dbReference type="PANTHER" id="PTHR30222:SF17">
    <property type="entry name" value="SPERMIDINE_PUTRESCINE-BINDING PERIPLASMIC PROTEIN"/>
    <property type="match status" value="1"/>
</dbReference>
<dbReference type="CDD" id="cd13590">
    <property type="entry name" value="PBP2_PotD_PotF_like"/>
    <property type="match status" value="1"/>
</dbReference>
<sequence>MSSFGARRQLDLSGLGGMTRRQVMQLAAVAGGSLLLAGCTTKPTGVAPSNGSSSSDQIIWSNWPLSVDTEDDGTIPSLVEFEERTGIRVEYLAEINSNDEWFAKVQPLMQGGQGIPASVISPTDWMGGRFISLDWAQKLDKSKLANAKNLLPAFQSPAFDPTRDYSLAWQGWLVGIAVNTDVTGKDVRTVQELLTDPALKGKVSLLTELRETTGTLMLANGADPGAFNDDDFQQAIEDIESARQSGQLRRFTGNDYAADLSQGNIGACLAWAGDVVQLAKDNPAIKFFIPDSGGVLMEDVLMVPTGAPDTEAAHKLIDFYYEPEVAAQVAAYVNAVCPVAGAQDAMASIDPELADNPLIFPDAEEMKKMFTYKPMDLDENQARQSAFDKALGL</sequence>
<dbReference type="InterPro" id="IPR006059">
    <property type="entry name" value="SBP"/>
</dbReference>
<dbReference type="Pfam" id="PF13416">
    <property type="entry name" value="SBP_bac_8"/>
    <property type="match status" value="1"/>
</dbReference>
<organism evidence="2 3">
    <name type="scientific">Ruicaihuangia caeni</name>
    <dbReference type="NCBI Taxonomy" id="3042517"/>
    <lineage>
        <taxon>Bacteria</taxon>
        <taxon>Bacillati</taxon>
        <taxon>Actinomycetota</taxon>
        <taxon>Actinomycetes</taxon>
        <taxon>Micrococcales</taxon>
        <taxon>Microbacteriaceae</taxon>
        <taxon>Ruicaihuangia</taxon>
    </lineage>
</organism>
<name>A0AAW6T923_9MICO</name>
<dbReference type="AlphaFoldDB" id="A0AAW6T923"/>
<protein>
    <submittedName>
        <fullName evidence="2">Spermidine/putrescine ABC transporter substrate-binding protein</fullName>
    </submittedName>
</protein>
<dbReference type="SUPFAM" id="SSF53850">
    <property type="entry name" value="Periplasmic binding protein-like II"/>
    <property type="match status" value="1"/>
</dbReference>
<reference evidence="2 3" key="1">
    <citation type="submission" date="2023-04" db="EMBL/GenBank/DDBJ databases">
        <title>Klugiella caeni sp. nov. isolated from the sludge of biochemical tank.</title>
        <authorList>
            <person name="Geng K."/>
        </authorList>
    </citation>
    <scope>NUCLEOTIDE SEQUENCE [LARGE SCALE GENOMIC DNA]</scope>
    <source>
        <strain evidence="2 3">YN-L-19</strain>
    </source>
</reference>
<comment type="caution">
    <text evidence="2">The sequence shown here is derived from an EMBL/GenBank/DDBJ whole genome shotgun (WGS) entry which is preliminary data.</text>
</comment>
<dbReference type="PROSITE" id="PS51318">
    <property type="entry name" value="TAT"/>
    <property type="match status" value="1"/>
</dbReference>
<dbReference type="InterPro" id="IPR006311">
    <property type="entry name" value="TAT_signal"/>
</dbReference>
<dbReference type="PANTHER" id="PTHR30222">
    <property type="entry name" value="SPERMIDINE/PUTRESCINE-BINDING PERIPLASMIC PROTEIN"/>
    <property type="match status" value="1"/>
</dbReference>
<evidence type="ECO:0000256" key="1">
    <source>
        <dbReference type="ARBA" id="ARBA00022729"/>
    </source>
</evidence>
<proteinExistence type="predicted"/>
<dbReference type="RefSeq" id="WP_281489073.1">
    <property type="nucleotide sequence ID" value="NZ_JASATX010000004.1"/>
</dbReference>
<dbReference type="Proteomes" id="UP001321506">
    <property type="component" value="Unassembled WGS sequence"/>
</dbReference>
<accession>A0AAW6T923</accession>
<keyword evidence="1" id="KW-0732">Signal</keyword>
<dbReference type="EMBL" id="JASATX010000004">
    <property type="protein sequence ID" value="MDI2099281.1"/>
    <property type="molecule type" value="Genomic_DNA"/>
</dbReference>